<feature type="region of interest" description="Disordered" evidence="1">
    <location>
        <begin position="32"/>
        <end position="55"/>
    </location>
</feature>
<dbReference type="EMBL" id="JACHVX010000002">
    <property type="protein sequence ID" value="MBB2922344.1"/>
    <property type="molecule type" value="Genomic_DNA"/>
</dbReference>
<gene>
    <name evidence="3" type="ORF">FHR80_001256</name>
</gene>
<evidence type="ECO:0000313" key="4">
    <source>
        <dbReference type="Proteomes" id="UP000518206"/>
    </source>
</evidence>
<accession>A0A7W4YAR7</accession>
<proteinExistence type="predicted"/>
<evidence type="ECO:0000313" key="3">
    <source>
        <dbReference type="EMBL" id="MBB2922344.1"/>
    </source>
</evidence>
<reference evidence="3 4" key="1">
    <citation type="submission" date="2020-08" db="EMBL/GenBank/DDBJ databases">
        <title>The Agave Microbiome: Exploring the role of microbial communities in plant adaptations to desert environments.</title>
        <authorList>
            <person name="Partida-Martinez L.P."/>
        </authorList>
    </citation>
    <scope>NUCLEOTIDE SEQUENCE [LARGE SCALE GENOMIC DNA]</scope>
    <source>
        <strain evidence="3 4">RAS26</strain>
    </source>
</reference>
<feature type="signal peptide" evidence="2">
    <location>
        <begin position="1"/>
        <end position="24"/>
    </location>
</feature>
<protein>
    <recommendedName>
        <fullName evidence="5">DUF11 domain-containing protein</fullName>
    </recommendedName>
</protein>
<comment type="caution">
    <text evidence="3">The sequence shown here is derived from an EMBL/GenBank/DDBJ whole genome shotgun (WGS) entry which is preliminary data.</text>
</comment>
<evidence type="ECO:0000256" key="2">
    <source>
        <dbReference type="SAM" id="SignalP"/>
    </source>
</evidence>
<dbReference type="AlphaFoldDB" id="A0A7W4YAR7"/>
<feature type="compositionally biased region" description="Low complexity" evidence="1">
    <location>
        <begin position="35"/>
        <end position="52"/>
    </location>
</feature>
<reference evidence="3 4" key="2">
    <citation type="submission" date="2020-08" db="EMBL/GenBank/DDBJ databases">
        <authorList>
            <person name="Partida-Martinez L."/>
            <person name="Huntemann M."/>
            <person name="Clum A."/>
            <person name="Wang J."/>
            <person name="Palaniappan K."/>
            <person name="Ritter S."/>
            <person name="Chen I.-M."/>
            <person name="Stamatis D."/>
            <person name="Reddy T."/>
            <person name="O'Malley R."/>
            <person name="Daum C."/>
            <person name="Shapiro N."/>
            <person name="Ivanova N."/>
            <person name="Kyrpides N."/>
            <person name="Woyke T."/>
        </authorList>
    </citation>
    <scope>NUCLEOTIDE SEQUENCE [LARGE SCALE GENOMIC DNA]</scope>
    <source>
        <strain evidence="3 4">RAS26</strain>
    </source>
</reference>
<organism evidence="3 4">
    <name type="scientific">Cellulomonas cellasea</name>
    <dbReference type="NCBI Taxonomy" id="43670"/>
    <lineage>
        <taxon>Bacteria</taxon>
        <taxon>Bacillati</taxon>
        <taxon>Actinomycetota</taxon>
        <taxon>Actinomycetes</taxon>
        <taxon>Micrococcales</taxon>
        <taxon>Cellulomonadaceae</taxon>
        <taxon>Cellulomonas</taxon>
    </lineage>
</organism>
<dbReference type="RefSeq" id="WP_183295311.1">
    <property type="nucleotide sequence ID" value="NZ_JACHVX010000002.1"/>
</dbReference>
<feature type="chain" id="PRO_5039687577" description="DUF11 domain-containing protein" evidence="2">
    <location>
        <begin position="25"/>
        <end position="319"/>
    </location>
</feature>
<name>A0A7W4YAR7_9CELL</name>
<dbReference type="PROSITE" id="PS51257">
    <property type="entry name" value="PROKAR_LIPOPROTEIN"/>
    <property type="match status" value="1"/>
</dbReference>
<dbReference type="Proteomes" id="UP000518206">
    <property type="component" value="Unassembled WGS sequence"/>
</dbReference>
<keyword evidence="2" id="KW-0732">Signal</keyword>
<sequence>MRGRGTTGHRGTGGRALLAGLVLAATGACSVPGDASPARPSAASASSTAASAPLPPDVLGALRVEVRQSRTDRAARVVQVAVHNDGTTDLEVVEARLTSPTVEGVAVSEDGRRAPAGTRRDVSVALGAPVCDAGPAAGAGAVGATVRLEVVDGAGRRGTREVTPEDPNGHLARIHGEDCAAVAVARGATLTLGAQLVTWQEPDGRWVGTVELTLAPRDGGPEVVVDAVERTVLLDPAPGGPQWTAALSTAPGGARTVGLDVVPARCDPHAVAEDKRGTAFGVHARVDGVPQHVFHVTADDDLRGLVHDFVALACGWPAS</sequence>
<evidence type="ECO:0008006" key="5">
    <source>
        <dbReference type="Google" id="ProtNLM"/>
    </source>
</evidence>
<evidence type="ECO:0000256" key="1">
    <source>
        <dbReference type="SAM" id="MobiDB-lite"/>
    </source>
</evidence>